<evidence type="ECO:0000259" key="14">
    <source>
        <dbReference type="PROSITE" id="PS50848"/>
    </source>
</evidence>
<evidence type="ECO:0000256" key="1">
    <source>
        <dbReference type="ARBA" id="ARBA00004496"/>
    </source>
</evidence>
<feature type="domain" description="START" evidence="14">
    <location>
        <begin position="89"/>
        <end position="236"/>
    </location>
</feature>
<evidence type="ECO:0000256" key="13">
    <source>
        <dbReference type="SAM" id="Phobius"/>
    </source>
</evidence>
<dbReference type="FunFam" id="3.30.530.20:FF:000017">
    <property type="entry name" value="Phosphatidylcholine transfer protein, putative"/>
    <property type="match status" value="1"/>
</dbReference>
<dbReference type="InterPro" id="IPR051213">
    <property type="entry name" value="START_lipid_transfer"/>
</dbReference>
<reference evidence="15" key="3">
    <citation type="submission" date="2015-02" db="UniProtKB">
        <authorList>
            <consortium name="EnsemblProtists"/>
        </authorList>
    </citation>
    <scope>IDENTIFICATION</scope>
    <source>
        <strain evidence="15">DAOM BR144</strain>
    </source>
</reference>
<dbReference type="SUPFAM" id="SSF50156">
    <property type="entry name" value="PDZ domain-like"/>
    <property type="match status" value="1"/>
</dbReference>
<evidence type="ECO:0000256" key="6">
    <source>
        <dbReference type="ARBA" id="ARBA00023055"/>
    </source>
</evidence>
<evidence type="ECO:0000256" key="10">
    <source>
        <dbReference type="ARBA" id="ARBA00077188"/>
    </source>
</evidence>
<sequence>MSSFTLRPTSPPGSTDAVAQQRPKLLQRTSDPQFSEHDLNDAVDMGEHVRWANVGEPIYAEKDLEIFRVSQRQCTLPVYYVKAWLPYAADTVFNALFDARFRREWDAKNVNQVYVVERRTDGDVMYFAQKLPWPFADRDYVFHRRAKFFAEQQSFVVVCQSMHHNNAPQCNGFVRVETYALRMCIRSTGTSSCDVYVEYEDDTNFSVPNYAVNLLLAVNVPSFMHKLRTACENYAKFIQTLDDASVESIPSQVMRWKSEEELEMLANVSSISSAVSSPSIVHSSNKPTTSVFGPKRHKLSRRLKRSTQSQSDDAGGASDSSSISELHSRRRLRELLLDRSKSNSAREPNSQRKAKENKGKLFSRSSSSPVSGGSEELDDDFVIQFHKQRIGLHLETDLFSNKVLVAFCEKDSEAAKASVCIEPGFLVTSVNGMCVADMNFSEILHEVKQAARPLALGFTHPDKERSNMYRRFKEPKNVLKCLISRDDQDLVRSLRPLDEDTCMSAVLKADLLAPAYGKKKRGVTSSHLSPSGTSNVDVVTVPEGYLVYEIDDCYVLDLPFAEIAHLLRRNSEPRAVAFKAALAVEGDRVAQRAARSALSKRLSDVFKWRSYSFDTDSTTSTTSRSSSGNGFNRRLEDLQQDATRNNELERDQQKETPKSTASTAQSIHSYAGADANGQDIKWGDASPGCCLSDYTGVVITSENLTWAWQHVHLLKADERIFSAALLIEKLEAYLMVTEGSSCPNATTIQTAMDKERNLLTKIKERSAQGMQAMREFNSENESDWQFGQTYFGVSTHWKPGENGTVWLKLDGLVEGVDIFNTIAVIRETDLYSVWTPFCNRSQLLQQNGHVDIITYLSVAFPLLQRDAIIQAFGINACYESRAILLLGKTEHETNLPVSIKVPKVKGWNADRMEMRGFRALIEPITRTKARTCIVANIDPKCPIPRSLLNFGIKKMAGMLLYLIRKEAEKIEQAQRDHTENEHLRRIESDPTQFYQWLRPLMEKWFEDLRCDLLPPPLPLSSDAVTMTTTRPKELSDAGNKNPRPSRTTAFYHHQTLAQQLQEQESEHERLQQCGLSHRVWIDYLYDFGIWPYLLLFMLAQVTPEMAFLHVCLLKFIFTCTCTWFGIPGAFSWQTRQMKRVQNELDPLRQRCVVLAALLDVFNSWFIRIWANWIVCYLPLLLEHSIALANSFQQQEQQADVNQLCFSRTPLQVRESENFWLVSSAFVFATIVVAVQIVVSI</sequence>
<feature type="compositionally biased region" description="Basic residues" evidence="12">
    <location>
        <begin position="294"/>
        <end position="305"/>
    </location>
</feature>
<comment type="subcellular location">
    <subcellularLocation>
        <location evidence="1">Cytoplasm</location>
    </subcellularLocation>
</comment>
<keyword evidence="6" id="KW-0445">Lipid transport</keyword>
<keyword evidence="4" id="KW-0597">Phosphoprotein</keyword>
<feature type="region of interest" description="Disordered" evidence="12">
    <location>
        <begin position="276"/>
        <end position="375"/>
    </location>
</feature>
<dbReference type="Gene3D" id="3.30.530.20">
    <property type="match status" value="2"/>
</dbReference>
<feature type="compositionally biased region" description="Basic and acidic residues" evidence="12">
    <location>
        <begin position="644"/>
        <end position="657"/>
    </location>
</feature>
<dbReference type="GO" id="GO:0006869">
    <property type="term" value="P:lipid transport"/>
    <property type="evidence" value="ECO:0007669"/>
    <property type="project" value="UniProtKB-KW"/>
</dbReference>
<keyword evidence="5" id="KW-0007">Acetylation</keyword>
<dbReference type="eggNOG" id="KOG2761">
    <property type="taxonomic scope" value="Eukaryota"/>
</dbReference>
<dbReference type="Proteomes" id="UP000019132">
    <property type="component" value="Unassembled WGS sequence"/>
</dbReference>
<keyword evidence="7" id="KW-0446">Lipid-binding</keyword>
<organism evidence="15 16">
    <name type="scientific">Globisporangium ultimum (strain ATCC 200006 / CBS 805.95 / DAOM BR144)</name>
    <name type="common">Pythium ultimum</name>
    <dbReference type="NCBI Taxonomy" id="431595"/>
    <lineage>
        <taxon>Eukaryota</taxon>
        <taxon>Sar</taxon>
        <taxon>Stramenopiles</taxon>
        <taxon>Oomycota</taxon>
        <taxon>Peronosporomycetes</taxon>
        <taxon>Pythiales</taxon>
        <taxon>Pythiaceae</taxon>
        <taxon>Globisporangium</taxon>
    </lineage>
</organism>
<dbReference type="EMBL" id="GL376596">
    <property type="status" value="NOT_ANNOTATED_CDS"/>
    <property type="molecule type" value="Genomic_DNA"/>
</dbReference>
<keyword evidence="2" id="KW-0813">Transport</keyword>
<dbReference type="EnsemblProtists" id="PYU1_T010631">
    <property type="protein sequence ID" value="PYU1_T010631"/>
    <property type="gene ID" value="PYU1_G010608"/>
</dbReference>
<evidence type="ECO:0000256" key="3">
    <source>
        <dbReference type="ARBA" id="ARBA00022490"/>
    </source>
</evidence>
<feature type="region of interest" description="Disordered" evidence="12">
    <location>
        <begin position="614"/>
        <end position="633"/>
    </location>
</feature>
<keyword evidence="3" id="KW-0963">Cytoplasm</keyword>
<keyword evidence="13" id="KW-1133">Transmembrane helix</keyword>
<name>K3X082_GLOUD</name>
<evidence type="ECO:0000313" key="15">
    <source>
        <dbReference type="EnsemblProtists" id="PYU1_T010631"/>
    </source>
</evidence>
<comment type="subunit">
    <text evidence="8">Interacts with ACOT13/THEM2.</text>
</comment>
<dbReference type="PANTHER" id="PTHR19308">
    <property type="entry name" value="PHOSPHATIDYLCHOLINE TRANSFER PROTEIN"/>
    <property type="match status" value="1"/>
</dbReference>
<keyword evidence="13" id="KW-0472">Membrane</keyword>
<accession>K3X082</accession>
<dbReference type="PROSITE" id="PS50848">
    <property type="entry name" value="START"/>
    <property type="match status" value="1"/>
</dbReference>
<feature type="transmembrane region" description="Helical" evidence="13">
    <location>
        <begin position="1218"/>
        <end position="1238"/>
    </location>
</feature>
<evidence type="ECO:0000256" key="8">
    <source>
        <dbReference type="ARBA" id="ARBA00063535"/>
    </source>
</evidence>
<feature type="transmembrane region" description="Helical" evidence="13">
    <location>
        <begin position="1107"/>
        <end position="1130"/>
    </location>
</feature>
<dbReference type="InterPro" id="IPR036034">
    <property type="entry name" value="PDZ_sf"/>
</dbReference>
<evidence type="ECO:0000256" key="7">
    <source>
        <dbReference type="ARBA" id="ARBA00023121"/>
    </source>
</evidence>
<dbReference type="Pfam" id="PF01852">
    <property type="entry name" value="START"/>
    <property type="match status" value="1"/>
</dbReference>
<feature type="compositionally biased region" description="Low complexity" evidence="12">
    <location>
        <begin position="363"/>
        <end position="374"/>
    </location>
</feature>
<dbReference type="HOGENOM" id="CLU_006281_0_0_1"/>
<evidence type="ECO:0000256" key="12">
    <source>
        <dbReference type="SAM" id="MobiDB-lite"/>
    </source>
</evidence>
<evidence type="ECO:0000256" key="5">
    <source>
        <dbReference type="ARBA" id="ARBA00022990"/>
    </source>
</evidence>
<evidence type="ECO:0000256" key="4">
    <source>
        <dbReference type="ARBA" id="ARBA00022553"/>
    </source>
</evidence>
<feature type="region of interest" description="Disordered" evidence="12">
    <location>
        <begin position="644"/>
        <end position="665"/>
    </location>
</feature>
<keyword evidence="16" id="KW-1185">Reference proteome</keyword>
<feature type="compositionally biased region" description="Low complexity" evidence="12">
    <location>
        <begin position="614"/>
        <end position="632"/>
    </location>
</feature>
<dbReference type="GO" id="GO:0008289">
    <property type="term" value="F:lipid binding"/>
    <property type="evidence" value="ECO:0007669"/>
    <property type="project" value="UniProtKB-KW"/>
</dbReference>
<dbReference type="SUPFAM" id="SSF55961">
    <property type="entry name" value="Bet v1-like"/>
    <property type="match status" value="2"/>
</dbReference>
<evidence type="ECO:0000256" key="9">
    <source>
        <dbReference type="ARBA" id="ARBA00069061"/>
    </source>
</evidence>
<dbReference type="InParanoid" id="K3X082"/>
<reference evidence="16" key="2">
    <citation type="submission" date="2010-04" db="EMBL/GenBank/DDBJ databases">
        <authorList>
            <person name="Buell R."/>
            <person name="Hamilton J."/>
            <person name="Hostetler J."/>
        </authorList>
    </citation>
    <scope>NUCLEOTIDE SEQUENCE [LARGE SCALE GENOMIC DNA]</scope>
    <source>
        <strain evidence="16">DAOM:BR144</strain>
    </source>
</reference>
<feature type="compositionally biased region" description="Low complexity" evidence="12">
    <location>
        <begin position="306"/>
        <end position="325"/>
    </location>
</feature>
<dbReference type="OMA" id="ANIDPKC"/>
<proteinExistence type="predicted"/>
<evidence type="ECO:0000256" key="11">
    <source>
        <dbReference type="ARBA" id="ARBA00079049"/>
    </source>
</evidence>
<dbReference type="InterPro" id="IPR002913">
    <property type="entry name" value="START_lipid-bd_dom"/>
</dbReference>
<protein>
    <recommendedName>
        <fullName evidence="9">Phosphatidylcholine transfer protein</fullName>
    </recommendedName>
    <alternativeName>
        <fullName evidence="11">START domain-containing protein 2</fullName>
    </alternativeName>
    <alternativeName>
        <fullName evidence="10">StAR-related lipid transfer protein 2</fullName>
    </alternativeName>
</protein>
<dbReference type="InterPro" id="IPR023393">
    <property type="entry name" value="START-like_dom_sf"/>
</dbReference>
<dbReference type="GO" id="GO:0005829">
    <property type="term" value="C:cytosol"/>
    <property type="evidence" value="ECO:0007669"/>
    <property type="project" value="UniProtKB-ARBA"/>
</dbReference>
<dbReference type="PANTHER" id="PTHR19308:SF39">
    <property type="entry name" value="PHOSPHATIDYLCHOLINE TRANSFER PROTEIN"/>
    <property type="match status" value="1"/>
</dbReference>
<evidence type="ECO:0000256" key="2">
    <source>
        <dbReference type="ARBA" id="ARBA00022448"/>
    </source>
</evidence>
<evidence type="ECO:0000313" key="16">
    <source>
        <dbReference type="Proteomes" id="UP000019132"/>
    </source>
</evidence>
<dbReference type="VEuPathDB" id="FungiDB:PYU1_G010608"/>
<feature type="compositionally biased region" description="Basic and acidic residues" evidence="12">
    <location>
        <begin position="349"/>
        <end position="359"/>
    </location>
</feature>
<reference evidence="16" key="1">
    <citation type="journal article" date="2010" name="Genome Biol.">
        <title>Genome sequence of the necrotrophic plant pathogen Pythium ultimum reveals original pathogenicity mechanisms and effector repertoire.</title>
        <authorList>
            <person name="Levesque C.A."/>
            <person name="Brouwer H."/>
            <person name="Cano L."/>
            <person name="Hamilton J.P."/>
            <person name="Holt C."/>
            <person name="Huitema E."/>
            <person name="Raffaele S."/>
            <person name="Robideau G.P."/>
            <person name="Thines M."/>
            <person name="Win J."/>
            <person name="Zerillo M.M."/>
            <person name="Beakes G.W."/>
            <person name="Boore J.L."/>
            <person name="Busam D."/>
            <person name="Dumas B."/>
            <person name="Ferriera S."/>
            <person name="Fuerstenberg S.I."/>
            <person name="Gachon C.M."/>
            <person name="Gaulin E."/>
            <person name="Govers F."/>
            <person name="Grenville-Briggs L."/>
            <person name="Horner N."/>
            <person name="Hostetler J."/>
            <person name="Jiang R.H."/>
            <person name="Johnson J."/>
            <person name="Krajaejun T."/>
            <person name="Lin H."/>
            <person name="Meijer H.J."/>
            <person name="Moore B."/>
            <person name="Morris P."/>
            <person name="Phuntmart V."/>
            <person name="Puiu D."/>
            <person name="Shetty J."/>
            <person name="Stajich J.E."/>
            <person name="Tripathy S."/>
            <person name="Wawra S."/>
            <person name="van West P."/>
            <person name="Whitty B.R."/>
            <person name="Coutinho P.M."/>
            <person name="Henrissat B."/>
            <person name="Martin F."/>
            <person name="Thomas P.D."/>
            <person name="Tyler B.M."/>
            <person name="De Vries R.P."/>
            <person name="Kamoun S."/>
            <person name="Yandell M."/>
            <person name="Tisserat N."/>
            <person name="Buell C.R."/>
        </authorList>
    </citation>
    <scope>NUCLEOTIDE SEQUENCE</scope>
    <source>
        <strain evidence="16">DAOM:BR144</strain>
    </source>
</reference>
<dbReference type="AlphaFoldDB" id="K3X082"/>
<keyword evidence="13" id="KW-0812">Transmembrane</keyword>
<feature type="region of interest" description="Disordered" evidence="12">
    <location>
        <begin position="1"/>
        <end position="24"/>
    </location>
</feature>